<evidence type="ECO:0000259" key="10">
    <source>
        <dbReference type="PROSITE" id="PS50110"/>
    </source>
</evidence>
<name>D9QP46_BRESC</name>
<keyword evidence="4" id="KW-0902">Two-component regulatory system</keyword>
<dbReference type="GO" id="GO:0005524">
    <property type="term" value="F:ATP binding"/>
    <property type="evidence" value="ECO:0007669"/>
    <property type="project" value="UniProtKB-KW"/>
</dbReference>
<keyword evidence="3" id="KW-0067">ATP-binding</keyword>
<dbReference type="CDD" id="cd00009">
    <property type="entry name" value="AAA"/>
    <property type="match status" value="1"/>
</dbReference>
<dbReference type="Gene3D" id="3.40.50.300">
    <property type="entry name" value="P-loop containing nucleotide triphosphate hydrolases"/>
    <property type="match status" value="1"/>
</dbReference>
<dbReference type="GO" id="GO:0000160">
    <property type="term" value="P:phosphorelay signal transduction system"/>
    <property type="evidence" value="ECO:0007669"/>
    <property type="project" value="UniProtKB-KW"/>
</dbReference>
<dbReference type="InterPro" id="IPR003593">
    <property type="entry name" value="AAA+_ATPase"/>
</dbReference>
<gene>
    <name evidence="11" type="ordered locus">Bresu_3003</name>
</gene>
<keyword evidence="1 8" id="KW-0597">Phosphoprotein</keyword>
<dbReference type="PROSITE" id="PS50045">
    <property type="entry name" value="SIGMA54_INTERACT_4"/>
    <property type="match status" value="1"/>
</dbReference>
<dbReference type="InterPro" id="IPR001789">
    <property type="entry name" value="Sig_transdc_resp-reg_receiver"/>
</dbReference>
<organism evidence="11 12">
    <name type="scientific">Brevundimonas subvibrioides (strain ATCC 15264 / DSM 4735 / LMG 14903 / NBRC 16000 / CB 81)</name>
    <name type="common">Caulobacter subvibrioides</name>
    <dbReference type="NCBI Taxonomy" id="633149"/>
    <lineage>
        <taxon>Bacteria</taxon>
        <taxon>Pseudomonadati</taxon>
        <taxon>Pseudomonadota</taxon>
        <taxon>Alphaproteobacteria</taxon>
        <taxon>Caulobacterales</taxon>
        <taxon>Caulobacteraceae</taxon>
        <taxon>Brevundimonas</taxon>
    </lineage>
</organism>
<dbReference type="RefSeq" id="WP_013270409.1">
    <property type="nucleotide sequence ID" value="NC_014375.1"/>
</dbReference>
<proteinExistence type="predicted"/>
<dbReference type="Pfam" id="PF25601">
    <property type="entry name" value="AAA_lid_14"/>
    <property type="match status" value="1"/>
</dbReference>
<dbReference type="AlphaFoldDB" id="D9QP46"/>
<keyword evidence="2" id="KW-0547">Nucleotide-binding</keyword>
<dbReference type="InterPro" id="IPR058031">
    <property type="entry name" value="AAA_lid_NorR"/>
</dbReference>
<dbReference type="KEGG" id="bsb:Bresu_3003"/>
<evidence type="ECO:0000256" key="5">
    <source>
        <dbReference type="ARBA" id="ARBA00023015"/>
    </source>
</evidence>
<keyword evidence="5" id="KW-0805">Transcription regulation</keyword>
<dbReference type="Gene3D" id="1.10.10.60">
    <property type="entry name" value="Homeodomain-like"/>
    <property type="match status" value="1"/>
</dbReference>
<evidence type="ECO:0000256" key="1">
    <source>
        <dbReference type="ARBA" id="ARBA00022553"/>
    </source>
</evidence>
<evidence type="ECO:0000256" key="3">
    <source>
        <dbReference type="ARBA" id="ARBA00022840"/>
    </source>
</evidence>
<evidence type="ECO:0000313" key="12">
    <source>
        <dbReference type="Proteomes" id="UP000002696"/>
    </source>
</evidence>
<sequence length="445" mass="49268">MKFCRPRAVALIDDDDDFREALHERLALEAYEVQAFGSAEAALKRIGPDFPGVVVTDLRMPGIDGRALLSRLQAIDDGLPVVMITGHGDIAEAVDALTQGAYDFVAKPFAFERLATSLNRALEKRGLVLDNRALAAALPPPEASLALLGESPSIVRLRGVIDQIADAGMDVLIEGETGVGKEVVARALHNSGRRRVHPFVAVNCGALPEGLIETELFGHEPGAFPGALRRRIGLVEQSHRGTLFLDEIESMPEQAQIKLLRVVEQREIQPLGAERPRPLDLRILASSKTDLEDAVARGAFRDDLFYRLNVLKLVVPPLRERREDVSLLFSHFLSRAAATRQLTPPAMTPRVRRILMDHDWPGNVRELAHFAERVCLGLEGIANDTVAVDDGSLADRMDRFERELIEEALRHHQGDVGAITQALRIPRKTLYDKFRRHGLRPAAFR</sequence>
<dbReference type="EMBL" id="CP002102">
    <property type="protein sequence ID" value="ADL02309.1"/>
    <property type="molecule type" value="Genomic_DNA"/>
</dbReference>
<dbReference type="InterPro" id="IPR025662">
    <property type="entry name" value="Sigma_54_int_dom_ATP-bd_1"/>
</dbReference>
<reference evidence="12" key="1">
    <citation type="journal article" date="2011" name="J. Bacteriol.">
        <title>Genome sequences of eight morphologically diverse alphaproteobacteria.</title>
        <authorList>
            <consortium name="US DOE Joint Genome Institute"/>
            <person name="Brown P.J."/>
            <person name="Kysela D.T."/>
            <person name="Buechlein A."/>
            <person name="Hemmerich C."/>
            <person name="Brun Y.V."/>
        </authorList>
    </citation>
    <scope>NUCLEOTIDE SEQUENCE [LARGE SCALE GENOMIC DNA]</scope>
    <source>
        <strain evidence="12">ATCC 15264 / DSM 4735 / LMG 14903 / NBRC 16000 / CB 81</strain>
    </source>
</reference>
<dbReference type="HOGENOM" id="CLU_000445_0_5_5"/>
<dbReference type="InParanoid" id="D9QP46"/>
<dbReference type="Gene3D" id="1.10.8.60">
    <property type="match status" value="1"/>
</dbReference>
<dbReference type="PANTHER" id="PTHR32071:SF57">
    <property type="entry name" value="C4-DICARBOXYLATE TRANSPORT TRANSCRIPTIONAL REGULATORY PROTEIN DCTD"/>
    <property type="match status" value="1"/>
</dbReference>
<evidence type="ECO:0000256" key="2">
    <source>
        <dbReference type="ARBA" id="ARBA00022741"/>
    </source>
</evidence>
<evidence type="ECO:0000256" key="6">
    <source>
        <dbReference type="ARBA" id="ARBA00023159"/>
    </source>
</evidence>
<accession>D9QP46</accession>
<keyword evidence="7" id="KW-0804">Transcription</keyword>
<evidence type="ECO:0000256" key="7">
    <source>
        <dbReference type="ARBA" id="ARBA00023163"/>
    </source>
</evidence>
<dbReference type="PROSITE" id="PS00688">
    <property type="entry name" value="SIGMA54_INTERACT_3"/>
    <property type="match status" value="1"/>
</dbReference>
<feature type="modified residue" description="4-aspartylphosphate" evidence="8">
    <location>
        <position position="57"/>
    </location>
</feature>
<dbReference type="Gene3D" id="3.40.50.2300">
    <property type="match status" value="1"/>
</dbReference>
<dbReference type="PANTHER" id="PTHR32071">
    <property type="entry name" value="TRANSCRIPTIONAL REGULATORY PROTEIN"/>
    <property type="match status" value="1"/>
</dbReference>
<dbReference type="SUPFAM" id="SSF46689">
    <property type="entry name" value="Homeodomain-like"/>
    <property type="match status" value="1"/>
</dbReference>
<dbReference type="Pfam" id="PF02954">
    <property type="entry name" value="HTH_8"/>
    <property type="match status" value="1"/>
</dbReference>
<keyword evidence="6" id="KW-0010">Activator</keyword>
<dbReference type="InterPro" id="IPR002078">
    <property type="entry name" value="Sigma_54_int"/>
</dbReference>
<evidence type="ECO:0000313" key="11">
    <source>
        <dbReference type="EMBL" id="ADL02309.1"/>
    </source>
</evidence>
<keyword evidence="12" id="KW-1185">Reference proteome</keyword>
<evidence type="ECO:0000256" key="4">
    <source>
        <dbReference type="ARBA" id="ARBA00023012"/>
    </source>
</evidence>
<dbReference type="FunFam" id="3.40.50.2300:FF:000018">
    <property type="entry name" value="DNA-binding transcriptional regulator NtrC"/>
    <property type="match status" value="1"/>
</dbReference>
<dbReference type="FunFam" id="3.40.50.300:FF:000006">
    <property type="entry name" value="DNA-binding transcriptional regulator NtrC"/>
    <property type="match status" value="1"/>
</dbReference>
<dbReference type="InterPro" id="IPR025944">
    <property type="entry name" value="Sigma_54_int_dom_CS"/>
</dbReference>
<dbReference type="OrthoDB" id="9804019at2"/>
<dbReference type="InterPro" id="IPR002197">
    <property type="entry name" value="HTH_Fis"/>
</dbReference>
<feature type="domain" description="Sigma-54 factor interaction" evidence="9">
    <location>
        <begin position="147"/>
        <end position="376"/>
    </location>
</feature>
<dbReference type="SMART" id="SM00382">
    <property type="entry name" value="AAA"/>
    <property type="match status" value="1"/>
</dbReference>
<dbReference type="InterPro" id="IPR009057">
    <property type="entry name" value="Homeodomain-like_sf"/>
</dbReference>
<evidence type="ECO:0000259" key="9">
    <source>
        <dbReference type="PROSITE" id="PS50045"/>
    </source>
</evidence>
<dbReference type="InterPro" id="IPR027417">
    <property type="entry name" value="P-loop_NTPase"/>
</dbReference>
<dbReference type="SUPFAM" id="SSF52540">
    <property type="entry name" value="P-loop containing nucleoside triphosphate hydrolases"/>
    <property type="match status" value="1"/>
</dbReference>
<feature type="domain" description="Response regulatory" evidence="10">
    <location>
        <begin position="8"/>
        <end position="122"/>
    </location>
</feature>
<dbReference type="PROSITE" id="PS00675">
    <property type="entry name" value="SIGMA54_INTERACT_1"/>
    <property type="match status" value="1"/>
</dbReference>
<dbReference type="STRING" id="633149.Bresu_3003"/>
<dbReference type="Pfam" id="PF00158">
    <property type="entry name" value="Sigma54_activat"/>
    <property type="match status" value="1"/>
</dbReference>
<dbReference type="Pfam" id="PF00072">
    <property type="entry name" value="Response_reg"/>
    <property type="match status" value="1"/>
</dbReference>
<dbReference type="eggNOG" id="COG2204">
    <property type="taxonomic scope" value="Bacteria"/>
</dbReference>
<dbReference type="Proteomes" id="UP000002696">
    <property type="component" value="Chromosome"/>
</dbReference>
<dbReference type="GO" id="GO:0043565">
    <property type="term" value="F:sequence-specific DNA binding"/>
    <property type="evidence" value="ECO:0007669"/>
    <property type="project" value="InterPro"/>
</dbReference>
<dbReference type="PROSITE" id="PS50110">
    <property type="entry name" value="RESPONSE_REGULATORY"/>
    <property type="match status" value="1"/>
</dbReference>
<dbReference type="SMART" id="SM00448">
    <property type="entry name" value="REC"/>
    <property type="match status" value="1"/>
</dbReference>
<dbReference type="SUPFAM" id="SSF52172">
    <property type="entry name" value="CheY-like"/>
    <property type="match status" value="1"/>
</dbReference>
<evidence type="ECO:0000256" key="8">
    <source>
        <dbReference type="PROSITE-ProRule" id="PRU00169"/>
    </source>
</evidence>
<protein>
    <submittedName>
        <fullName evidence="11">Two component, sigma54 specific, transcriptional regulator, Fis family</fullName>
    </submittedName>
</protein>
<dbReference type="GO" id="GO:0006355">
    <property type="term" value="P:regulation of DNA-templated transcription"/>
    <property type="evidence" value="ECO:0007669"/>
    <property type="project" value="InterPro"/>
</dbReference>
<dbReference type="BioCyc" id="BSUB633149:G1GM8-3021-MONOMER"/>
<dbReference type="InterPro" id="IPR011006">
    <property type="entry name" value="CheY-like_superfamily"/>
</dbReference>